<dbReference type="EMBL" id="RRCN01000001">
    <property type="protein sequence ID" value="RRJ63482.1"/>
    <property type="molecule type" value="Genomic_DNA"/>
</dbReference>
<feature type="transmembrane region" description="Helical" evidence="3">
    <location>
        <begin position="454"/>
        <end position="477"/>
    </location>
</feature>
<evidence type="ECO:0000256" key="3">
    <source>
        <dbReference type="SAM" id="Phobius"/>
    </source>
</evidence>
<dbReference type="PIRSF" id="PIRSF005690">
    <property type="entry name" value="GerBA"/>
    <property type="match status" value="1"/>
</dbReference>
<gene>
    <name evidence="4" type="ORF">EHV15_11505</name>
</gene>
<keyword evidence="3" id="KW-1133">Transmembrane helix</keyword>
<feature type="transmembrane region" description="Helical" evidence="3">
    <location>
        <begin position="327"/>
        <end position="349"/>
    </location>
</feature>
<dbReference type="Pfam" id="PF03323">
    <property type="entry name" value="GerA"/>
    <property type="match status" value="1"/>
</dbReference>
<dbReference type="Proteomes" id="UP000267017">
    <property type="component" value="Unassembled WGS sequence"/>
</dbReference>
<dbReference type="PANTHER" id="PTHR22550:SF5">
    <property type="entry name" value="LEUCINE ZIPPER PROTEIN 4"/>
    <property type="match status" value="1"/>
</dbReference>
<evidence type="ECO:0000256" key="1">
    <source>
        <dbReference type="ARBA" id="ARBA00005278"/>
    </source>
</evidence>
<dbReference type="OrthoDB" id="1726708at2"/>
<keyword evidence="5" id="KW-1185">Reference proteome</keyword>
<keyword evidence="2 3" id="KW-0472">Membrane</keyword>
<protein>
    <submittedName>
        <fullName evidence="4">Spore germination protein</fullName>
    </submittedName>
</protein>
<accession>A0A3P3TZD8</accession>
<comment type="caution">
    <text evidence="4">The sequence shown here is derived from an EMBL/GenBank/DDBJ whole genome shotgun (WGS) entry which is preliminary data.</text>
</comment>
<sequence length="536" mass="59899">MRYRRKFHRKPVHLLKKDTDSTSRTPVSTEPEPGVLFEELEANLQTIRETLGHSTDIIIRNLPVGYEGNQSIAILYTDGLADQNIITDFIMKSVMLDIKLFERADRKIALPSDAIQALKNYALTIGDIRDVSDFAALYQALLSGDTIILIDGHNQGIVCSTRGWKDRAVSEPSAENVVRGPRESFVESLRTNTALIRRKIKDPHLWLETMQIGRITRTDVAIMYMKGMANDKLVQEVRDRLNRIDVGSIFESGYIEESIQDETFSPFPTIINSERPDVIAAALVEGRVVILVDGTPIVLIIPTLFSSFLQAPEDYYQRADFSSFVRLLRYIGILVSLFAPSMYVAFTTFHQELLPTQLLISLAAQREQVPFPAFIEALLMELTFEILREASIRMPKNIGAAISIVGTLVIGQAAVQAGIVSAAMVIVVSFTAISSFILPAYNMSIAFRLLRFPYMALAASFGLFGIIVGGIALVLHLCSLRSFGIPYMAPFAPLIPTDNKDALIRLPHWMLGSRVRLINQSNITRRNNTPPRKSRE</sequence>
<dbReference type="GO" id="GO:0009847">
    <property type="term" value="P:spore germination"/>
    <property type="evidence" value="ECO:0007669"/>
    <property type="project" value="InterPro"/>
</dbReference>
<comment type="similarity">
    <text evidence="1">Belongs to the GerABKA family.</text>
</comment>
<dbReference type="PANTHER" id="PTHR22550">
    <property type="entry name" value="SPORE GERMINATION PROTEIN"/>
    <property type="match status" value="1"/>
</dbReference>
<feature type="transmembrane region" description="Helical" evidence="3">
    <location>
        <begin position="421"/>
        <end position="442"/>
    </location>
</feature>
<proteinExistence type="inferred from homology"/>
<name>A0A3P3TZD8_9BACL</name>
<dbReference type="AlphaFoldDB" id="A0A3P3TZD8"/>
<reference evidence="4 5" key="1">
    <citation type="submission" date="2018-11" db="EMBL/GenBank/DDBJ databases">
        <title>Genome sequencing of Paenibacillus sp. KCOM 3021 (= ChDC PVNT-B20).</title>
        <authorList>
            <person name="Kook J.-K."/>
            <person name="Park S.-N."/>
            <person name="Lim Y.K."/>
        </authorList>
    </citation>
    <scope>NUCLEOTIDE SEQUENCE [LARGE SCALE GENOMIC DNA]</scope>
    <source>
        <strain evidence="4 5">KCOM 3021</strain>
    </source>
</reference>
<evidence type="ECO:0000313" key="4">
    <source>
        <dbReference type="EMBL" id="RRJ63482.1"/>
    </source>
</evidence>
<dbReference type="RefSeq" id="WP_128631318.1">
    <property type="nucleotide sequence ID" value="NZ_RRCN01000001.1"/>
</dbReference>
<dbReference type="InterPro" id="IPR050768">
    <property type="entry name" value="UPF0353/GerABKA_families"/>
</dbReference>
<evidence type="ECO:0000313" key="5">
    <source>
        <dbReference type="Proteomes" id="UP000267017"/>
    </source>
</evidence>
<evidence type="ECO:0000256" key="2">
    <source>
        <dbReference type="ARBA" id="ARBA00023136"/>
    </source>
</evidence>
<keyword evidence="3" id="KW-0812">Transmembrane</keyword>
<dbReference type="GO" id="GO:0016020">
    <property type="term" value="C:membrane"/>
    <property type="evidence" value="ECO:0007669"/>
    <property type="project" value="InterPro"/>
</dbReference>
<feature type="transmembrane region" description="Helical" evidence="3">
    <location>
        <begin position="398"/>
        <end position="415"/>
    </location>
</feature>
<organism evidence="4 5">
    <name type="scientific">Paenibacillus oralis</name>
    <dbReference type="NCBI Taxonomy" id="2490856"/>
    <lineage>
        <taxon>Bacteria</taxon>
        <taxon>Bacillati</taxon>
        <taxon>Bacillota</taxon>
        <taxon>Bacilli</taxon>
        <taxon>Bacillales</taxon>
        <taxon>Paenibacillaceae</taxon>
        <taxon>Paenibacillus</taxon>
    </lineage>
</organism>
<dbReference type="InterPro" id="IPR004995">
    <property type="entry name" value="Spore_Ger"/>
</dbReference>